<organism evidence="1 2">
    <name type="scientific">Daphnia sinensis</name>
    <dbReference type="NCBI Taxonomy" id="1820382"/>
    <lineage>
        <taxon>Eukaryota</taxon>
        <taxon>Metazoa</taxon>
        <taxon>Ecdysozoa</taxon>
        <taxon>Arthropoda</taxon>
        <taxon>Crustacea</taxon>
        <taxon>Branchiopoda</taxon>
        <taxon>Diplostraca</taxon>
        <taxon>Cladocera</taxon>
        <taxon>Anomopoda</taxon>
        <taxon>Daphniidae</taxon>
        <taxon>Daphnia</taxon>
        <taxon>Daphnia similis group</taxon>
    </lineage>
</organism>
<sequence length="88" mass="10277">MFSPKMQRPVRVNEVQLHTLGERARYDATIAGALYKRTSDGSKWQLRWFTLYQLMCSLIRLVRFYMMCNRSVVDEYAKATTVGSFPSC</sequence>
<keyword evidence="2" id="KW-1185">Reference proteome</keyword>
<comment type="caution">
    <text evidence="1">The sequence shown here is derived from an EMBL/GenBank/DDBJ whole genome shotgun (WGS) entry which is preliminary data.</text>
</comment>
<dbReference type="EMBL" id="WJBH02000008">
    <property type="protein sequence ID" value="KAI9554185.1"/>
    <property type="molecule type" value="Genomic_DNA"/>
</dbReference>
<dbReference type="Proteomes" id="UP000820818">
    <property type="component" value="Linkage Group LG8"/>
</dbReference>
<evidence type="ECO:0000313" key="1">
    <source>
        <dbReference type="EMBL" id="KAI9554185.1"/>
    </source>
</evidence>
<accession>A0AAD5L0W5</accession>
<proteinExistence type="predicted"/>
<evidence type="ECO:0000313" key="2">
    <source>
        <dbReference type="Proteomes" id="UP000820818"/>
    </source>
</evidence>
<protein>
    <submittedName>
        <fullName evidence="1">Ras-specific guanine nucleotide-releasing factor 1-like</fullName>
    </submittedName>
</protein>
<dbReference type="AlphaFoldDB" id="A0AAD5L0W5"/>
<reference evidence="1 2" key="1">
    <citation type="submission" date="2022-05" db="EMBL/GenBank/DDBJ databases">
        <title>A multi-omics perspective on studying reproductive biology in Daphnia sinensis.</title>
        <authorList>
            <person name="Jia J."/>
        </authorList>
    </citation>
    <scope>NUCLEOTIDE SEQUENCE [LARGE SCALE GENOMIC DNA]</scope>
    <source>
        <strain evidence="1 2">WSL</strain>
    </source>
</reference>
<name>A0AAD5L0W5_9CRUS</name>
<gene>
    <name evidence="1" type="ORF">GHT06_019457</name>
</gene>